<organism evidence="2">
    <name type="scientific">marine sediment metagenome</name>
    <dbReference type="NCBI Taxonomy" id="412755"/>
    <lineage>
        <taxon>unclassified sequences</taxon>
        <taxon>metagenomes</taxon>
        <taxon>ecological metagenomes</taxon>
    </lineage>
</organism>
<evidence type="ECO:0000256" key="1">
    <source>
        <dbReference type="SAM" id="Phobius"/>
    </source>
</evidence>
<reference evidence="2" key="1">
    <citation type="journal article" date="2015" name="Nature">
        <title>Complex archaea that bridge the gap between prokaryotes and eukaryotes.</title>
        <authorList>
            <person name="Spang A."/>
            <person name="Saw J.H."/>
            <person name="Jorgensen S.L."/>
            <person name="Zaremba-Niedzwiedzka K."/>
            <person name="Martijn J."/>
            <person name="Lind A.E."/>
            <person name="van Eijk R."/>
            <person name="Schleper C."/>
            <person name="Guy L."/>
            <person name="Ettema T.J."/>
        </authorList>
    </citation>
    <scope>NUCLEOTIDE SEQUENCE</scope>
</reference>
<protein>
    <submittedName>
        <fullName evidence="2">Uncharacterized protein</fullName>
    </submittedName>
</protein>
<dbReference type="EMBL" id="LAZR01055456">
    <property type="protein sequence ID" value="KKK76325.1"/>
    <property type="molecule type" value="Genomic_DNA"/>
</dbReference>
<gene>
    <name evidence="2" type="ORF">LCGC14_2864800</name>
</gene>
<feature type="transmembrane region" description="Helical" evidence="1">
    <location>
        <begin position="119"/>
        <end position="138"/>
    </location>
</feature>
<sequence length="142" mass="15766">MGEFNKILGRFFIIALICLALFNLIISAQEENNAENKLIDEEVFNSSFNKLLITVDNSTEKSQEKYDVFISEEPKTGFGSLVLFGIVSVGRTFSNVVFGTLSAIIRLPLIILGIPEQTLNLVIAWLIIVVIVAVWLLYKLGG</sequence>
<evidence type="ECO:0000313" key="2">
    <source>
        <dbReference type="EMBL" id="KKK76325.1"/>
    </source>
</evidence>
<keyword evidence="1" id="KW-0472">Membrane</keyword>
<comment type="caution">
    <text evidence="2">The sequence shown here is derived from an EMBL/GenBank/DDBJ whole genome shotgun (WGS) entry which is preliminary data.</text>
</comment>
<name>A0A0F8YRB7_9ZZZZ</name>
<keyword evidence="1" id="KW-1133">Transmembrane helix</keyword>
<feature type="transmembrane region" description="Helical" evidence="1">
    <location>
        <begin position="7"/>
        <end position="26"/>
    </location>
</feature>
<keyword evidence="1" id="KW-0812">Transmembrane</keyword>
<dbReference type="AlphaFoldDB" id="A0A0F8YRB7"/>
<proteinExistence type="predicted"/>
<accession>A0A0F8YRB7</accession>
<feature type="transmembrane region" description="Helical" evidence="1">
    <location>
        <begin position="81"/>
        <end position="107"/>
    </location>
</feature>